<proteinExistence type="predicted"/>
<keyword evidence="1" id="KW-0472">Membrane</keyword>
<evidence type="ECO:0008006" key="3">
    <source>
        <dbReference type="Google" id="ProtNLM"/>
    </source>
</evidence>
<dbReference type="Pfam" id="PF12263">
    <property type="entry name" value="DUF3611"/>
    <property type="match status" value="1"/>
</dbReference>
<protein>
    <recommendedName>
        <fullName evidence="3">DUF3611 family protein</fullName>
    </recommendedName>
</protein>
<dbReference type="InterPro" id="IPR022051">
    <property type="entry name" value="DUF3611"/>
</dbReference>
<feature type="transmembrane region" description="Helical" evidence="1">
    <location>
        <begin position="168"/>
        <end position="191"/>
    </location>
</feature>
<accession>A0A6J4KDU8</accession>
<name>A0A6J4KDU8_9CYAN</name>
<keyword evidence="1" id="KW-0812">Transmembrane</keyword>
<feature type="transmembrane region" description="Helical" evidence="1">
    <location>
        <begin position="21"/>
        <end position="46"/>
    </location>
</feature>
<dbReference type="PANTHER" id="PTHR34548">
    <property type="entry name" value="PROTEIN TIC 21, CHLOROPLASTIC"/>
    <property type="match status" value="1"/>
</dbReference>
<keyword evidence="1" id="KW-1133">Transmembrane helix</keyword>
<dbReference type="AlphaFoldDB" id="A0A6J4KDU8"/>
<feature type="transmembrane region" description="Helical" evidence="1">
    <location>
        <begin position="112"/>
        <end position="135"/>
    </location>
</feature>
<reference evidence="2" key="1">
    <citation type="submission" date="2020-02" db="EMBL/GenBank/DDBJ databases">
        <authorList>
            <person name="Meier V. D."/>
        </authorList>
    </citation>
    <scope>NUCLEOTIDE SEQUENCE</scope>
    <source>
        <strain evidence="2">AVDCRST_MAG92</strain>
    </source>
</reference>
<organism evidence="2">
    <name type="scientific">uncultured Coleofasciculus sp</name>
    <dbReference type="NCBI Taxonomy" id="1267456"/>
    <lineage>
        <taxon>Bacteria</taxon>
        <taxon>Bacillati</taxon>
        <taxon>Cyanobacteriota</taxon>
        <taxon>Cyanophyceae</taxon>
        <taxon>Coleofasciculales</taxon>
        <taxon>Coleofasciculaceae</taxon>
        <taxon>Coleofasciculus</taxon>
        <taxon>environmental samples</taxon>
    </lineage>
</organism>
<feature type="transmembrane region" description="Helical" evidence="1">
    <location>
        <begin position="66"/>
        <end position="86"/>
    </location>
</feature>
<gene>
    <name evidence="2" type="ORF">AVDCRST_MAG92-5298</name>
</gene>
<dbReference type="PANTHER" id="PTHR34548:SF2">
    <property type="entry name" value="PROTEIN TIC 21, CHLOROPLASTIC"/>
    <property type="match status" value="1"/>
</dbReference>
<evidence type="ECO:0000313" key="2">
    <source>
        <dbReference type="EMBL" id="CAA9303098.1"/>
    </source>
</evidence>
<evidence type="ECO:0000256" key="1">
    <source>
        <dbReference type="SAM" id="Phobius"/>
    </source>
</evidence>
<dbReference type="EMBL" id="CADCTM010000903">
    <property type="protein sequence ID" value="CAA9303098.1"/>
    <property type="molecule type" value="Genomic_DNA"/>
</dbReference>
<sequence length="196" mass="20861">MREKPETATLPPALQRVAFALRTFGGISFWLQLILGVVSLFVLVFATISGSVGRQVNPANNQGTGFGVFFAICGLVTLGVGAYFAFRYTRLAKNLIESNAAGRPSKADTLQIIRLGLIVNLVGMLLTIVGAQAIIGSILAKSFAQPQGAVGVGGIVDLNRFVQPIDLFVVQANTNTIAAHFVGITASLWLFNRVNR</sequence>